<keyword evidence="2" id="KW-1185">Reference proteome</keyword>
<evidence type="ECO:0000313" key="2">
    <source>
        <dbReference type="Proteomes" id="UP000198847"/>
    </source>
</evidence>
<organism evidence="1 2">
    <name type="scientific">Propionispora vibrioides</name>
    <dbReference type="NCBI Taxonomy" id="112903"/>
    <lineage>
        <taxon>Bacteria</taxon>
        <taxon>Bacillati</taxon>
        <taxon>Bacillota</taxon>
        <taxon>Negativicutes</taxon>
        <taxon>Selenomonadales</taxon>
        <taxon>Sporomusaceae</taxon>
        <taxon>Propionispora</taxon>
    </lineage>
</organism>
<dbReference type="Proteomes" id="UP000198847">
    <property type="component" value="Unassembled WGS sequence"/>
</dbReference>
<sequence length="282" mass="30546">MWRFYSPAVLPATVEYMAAGRVVRLNPALITLLDGCIDVVPVAALQQEVTEQVRHLLSHGKVMTFHCDINFPDYGGFGEPAPCSNQAVFTPDFLTTLAANIRRQGGYLNLHMLTDQPLERWREYQGVSPAAVCYQLDAVADPVYHRQLLDSISGQGSCASPVLEIFGSAGRPALTAAATFSQVQPFLAELPLLTFQAEATAARSTFAAGGMASAVVRDYIAYYKKRYTGAIQLQGGIKLNTIRDAAALGADFLVCGTVIFRAGTNNPAEMVDRLLQELVAEK</sequence>
<reference evidence="1 2" key="1">
    <citation type="submission" date="2016-10" db="EMBL/GenBank/DDBJ databases">
        <authorList>
            <person name="de Groot N.N."/>
        </authorList>
    </citation>
    <scope>NUCLEOTIDE SEQUENCE [LARGE SCALE GENOMIC DNA]</scope>
    <source>
        <strain evidence="1 2">DSM 13305</strain>
    </source>
</reference>
<evidence type="ECO:0008006" key="3">
    <source>
        <dbReference type="Google" id="ProtNLM"/>
    </source>
</evidence>
<dbReference type="STRING" id="112903.SAMN04490178_11217"/>
<dbReference type="Gene3D" id="3.20.20.70">
    <property type="entry name" value="Aldolase class I"/>
    <property type="match status" value="1"/>
</dbReference>
<dbReference type="RefSeq" id="WP_091747028.1">
    <property type="nucleotide sequence ID" value="NZ_FODY01000012.1"/>
</dbReference>
<dbReference type="InterPro" id="IPR011060">
    <property type="entry name" value="RibuloseP-bd_barrel"/>
</dbReference>
<name>A0A1H8VMG6_9FIRM</name>
<dbReference type="SUPFAM" id="SSF51366">
    <property type="entry name" value="Ribulose-phoshate binding barrel"/>
    <property type="match status" value="1"/>
</dbReference>
<accession>A0A1H8VMG6</accession>
<proteinExistence type="predicted"/>
<dbReference type="AlphaFoldDB" id="A0A1H8VMG6"/>
<dbReference type="EMBL" id="FODY01000012">
    <property type="protein sequence ID" value="SEP16566.1"/>
    <property type="molecule type" value="Genomic_DNA"/>
</dbReference>
<dbReference type="OrthoDB" id="1678219at2"/>
<protein>
    <recommendedName>
        <fullName evidence="3">Ribulose-phosphate 3-epimerase</fullName>
    </recommendedName>
</protein>
<gene>
    <name evidence="1" type="ORF">SAMN04490178_11217</name>
</gene>
<dbReference type="InterPro" id="IPR013785">
    <property type="entry name" value="Aldolase_TIM"/>
</dbReference>
<evidence type="ECO:0000313" key="1">
    <source>
        <dbReference type="EMBL" id="SEP16566.1"/>
    </source>
</evidence>